<dbReference type="PANTHER" id="PTHR11937">
    <property type="entry name" value="ACTIN"/>
    <property type="match status" value="1"/>
</dbReference>
<organism evidence="4 5">
    <name type="scientific">Hanseniaspora valbyensis NRRL Y-1626</name>
    <dbReference type="NCBI Taxonomy" id="766949"/>
    <lineage>
        <taxon>Eukaryota</taxon>
        <taxon>Fungi</taxon>
        <taxon>Dikarya</taxon>
        <taxon>Ascomycota</taxon>
        <taxon>Saccharomycotina</taxon>
        <taxon>Saccharomycetes</taxon>
        <taxon>Saccharomycodales</taxon>
        <taxon>Saccharomycodaceae</taxon>
        <taxon>Hanseniaspora</taxon>
    </lineage>
</organism>
<feature type="region of interest" description="Disordered" evidence="3">
    <location>
        <begin position="491"/>
        <end position="521"/>
    </location>
</feature>
<gene>
    <name evidence="4" type="ORF">HANVADRAFT_52735</name>
</gene>
<dbReference type="Gene3D" id="3.30.420.40">
    <property type="match status" value="2"/>
</dbReference>
<name>A0A1B7TE25_9ASCO</name>
<dbReference type="Proteomes" id="UP000092321">
    <property type="component" value="Unassembled WGS sequence"/>
</dbReference>
<dbReference type="SMART" id="SM00268">
    <property type="entry name" value="ACTIN"/>
    <property type="match status" value="1"/>
</dbReference>
<reference evidence="5" key="1">
    <citation type="journal article" date="2016" name="Proc. Natl. Acad. Sci. U.S.A.">
        <title>Comparative genomics of biotechnologically important yeasts.</title>
        <authorList>
            <person name="Riley R."/>
            <person name="Haridas S."/>
            <person name="Wolfe K.H."/>
            <person name="Lopes M.R."/>
            <person name="Hittinger C.T."/>
            <person name="Goeker M."/>
            <person name="Salamov A.A."/>
            <person name="Wisecaver J.H."/>
            <person name="Long T.M."/>
            <person name="Calvey C.H."/>
            <person name="Aerts A.L."/>
            <person name="Barry K.W."/>
            <person name="Choi C."/>
            <person name="Clum A."/>
            <person name="Coughlan A.Y."/>
            <person name="Deshpande S."/>
            <person name="Douglass A.P."/>
            <person name="Hanson S.J."/>
            <person name="Klenk H.-P."/>
            <person name="LaButti K.M."/>
            <person name="Lapidus A."/>
            <person name="Lindquist E.A."/>
            <person name="Lipzen A.M."/>
            <person name="Meier-Kolthoff J.P."/>
            <person name="Ohm R.A."/>
            <person name="Otillar R.P."/>
            <person name="Pangilinan J.L."/>
            <person name="Peng Y."/>
            <person name="Rokas A."/>
            <person name="Rosa C.A."/>
            <person name="Scheuner C."/>
            <person name="Sibirny A.A."/>
            <person name="Slot J.C."/>
            <person name="Stielow J.B."/>
            <person name="Sun H."/>
            <person name="Kurtzman C.P."/>
            <person name="Blackwell M."/>
            <person name="Grigoriev I.V."/>
            <person name="Jeffries T.W."/>
        </authorList>
    </citation>
    <scope>NUCLEOTIDE SEQUENCE [LARGE SCALE GENOMIC DNA]</scope>
    <source>
        <strain evidence="5">NRRL Y-1626</strain>
    </source>
</reference>
<protein>
    <submittedName>
        <fullName evidence="4">Actin-like ATPase domain-containing protein</fullName>
    </submittedName>
</protein>
<evidence type="ECO:0000256" key="1">
    <source>
        <dbReference type="RuleBase" id="RU000487"/>
    </source>
</evidence>
<feature type="coiled-coil region" evidence="2">
    <location>
        <begin position="419"/>
        <end position="477"/>
    </location>
</feature>
<feature type="region of interest" description="Disordered" evidence="3">
    <location>
        <begin position="367"/>
        <end position="391"/>
    </location>
</feature>
<sequence>MTEQKTQNSNTYPIAEFPLRESFEQIDSIDSNKAPIAIDFGSYEVKAGIEPSKPLLKFPTMVAKVRDRVNSVTHSFVGNDLFLNSSFYKDAKSPFTDSFINNWEYTEIIMDYILSNLTTGNNESPILINEPLATISQQRSNWCELLFESYNSVNEVTFGIDSLYAYYGLAGNNAFKKNGIIINNGNASSNVIPILNGQADLSKSQRLDIGGDKLKTYLNRSLQLKYNTTFTDLQINDLFHKYSYAALDFKQESKDMLSNIDILEKKDITIQLDYKEPEVIIKSEEQLRLEHEKKQQLGLKLQEQAKIKREEKFKEKQEDYLYYTEKLENDWADLSKTELIRELEFAGFEDEQDFKKYMKSLVNSIEKAKNNDEDGDEEEEPVEPDTSLIDIPDADLTPDLLKQKRAQKLQLAGFKARQLNKLEKLKRKEELEQAIAKDTKWREQDLKSWLKDKHGKLKTLLEARKDKIQLKKELKDRKSAINQQKMKNLTSLVDEDTKDANEGGGRGANKRNRLAVTIDNDPNDTFGANDKDWEIYNKQNEILDDPVKIDEMLVAEFKEIVRLEQLLLEYDPEFSEEHTLNHQLDNSWRKSIMHRFLRGPNKYNDTLREHNQIHLNIERIKPIETLFNPYMQGLPQIGITDICRNIILGKKARLGNVETEICENIYLTGGVSNTKNLKQRVVKEFESWLPTDTNVDVHMSETPSLDCYNGMLAFSKSNYYKDSILSKKEYLEKGPEYLKEHKLSNVLDF</sequence>
<keyword evidence="5" id="KW-1185">Reference proteome</keyword>
<dbReference type="AlphaFoldDB" id="A0A1B7TE25"/>
<dbReference type="SUPFAM" id="SSF53067">
    <property type="entry name" value="Actin-like ATPase domain"/>
    <property type="match status" value="2"/>
</dbReference>
<dbReference type="Pfam" id="PF00022">
    <property type="entry name" value="Actin"/>
    <property type="match status" value="2"/>
</dbReference>
<evidence type="ECO:0000313" key="5">
    <source>
        <dbReference type="Proteomes" id="UP000092321"/>
    </source>
</evidence>
<dbReference type="InterPro" id="IPR004000">
    <property type="entry name" value="Actin"/>
</dbReference>
<evidence type="ECO:0000313" key="4">
    <source>
        <dbReference type="EMBL" id="OBA26958.1"/>
    </source>
</evidence>
<accession>A0A1B7TE25</accession>
<feature type="compositionally biased region" description="Acidic residues" evidence="3">
    <location>
        <begin position="373"/>
        <end position="383"/>
    </location>
</feature>
<proteinExistence type="inferred from homology"/>
<dbReference type="InterPro" id="IPR043129">
    <property type="entry name" value="ATPase_NBD"/>
</dbReference>
<dbReference type="EMBL" id="LXPE01000012">
    <property type="protein sequence ID" value="OBA26958.1"/>
    <property type="molecule type" value="Genomic_DNA"/>
</dbReference>
<dbReference type="OrthoDB" id="7340501at2759"/>
<evidence type="ECO:0000256" key="2">
    <source>
        <dbReference type="SAM" id="Coils"/>
    </source>
</evidence>
<evidence type="ECO:0000256" key="3">
    <source>
        <dbReference type="SAM" id="MobiDB-lite"/>
    </source>
</evidence>
<comment type="similarity">
    <text evidence="1">Belongs to the actin family.</text>
</comment>
<comment type="caution">
    <text evidence="4">The sequence shown here is derived from an EMBL/GenBank/DDBJ whole genome shotgun (WGS) entry which is preliminary data.</text>
</comment>
<keyword evidence="2" id="KW-0175">Coiled coil</keyword>